<dbReference type="STRING" id="1005048.CFU_3764"/>
<protein>
    <submittedName>
        <fullName evidence="6">Spfh domain / band 7 family protein</fullName>
    </submittedName>
</protein>
<evidence type="ECO:0000313" key="6">
    <source>
        <dbReference type="EMBL" id="AEK63588.1"/>
    </source>
</evidence>
<keyword evidence="4" id="KW-1133">Transmembrane helix</keyword>
<keyword evidence="4" id="KW-0812">Transmembrane</keyword>
<dbReference type="InterPro" id="IPR036013">
    <property type="entry name" value="Band_7/SPFH_dom_sf"/>
</dbReference>
<name>G0ADP6_COLFT</name>
<feature type="transmembrane region" description="Helical" evidence="4">
    <location>
        <begin position="106"/>
        <end position="124"/>
    </location>
</feature>
<dbReference type="AlphaFoldDB" id="G0ADP6"/>
<dbReference type="KEGG" id="cfu:CFU_3764"/>
<feature type="region of interest" description="Disordered" evidence="3">
    <location>
        <begin position="18"/>
        <end position="64"/>
    </location>
</feature>
<reference evidence="6 7" key="4">
    <citation type="journal article" date="2010" name="Environ. Microbiol.">
        <title>The bacterial genus Collimonas: mycophagy, weathering and other adaptive solutions to life in oligotrophic soil environments.</title>
        <authorList>
            <person name="Leveau J.H."/>
            <person name="Uroz S."/>
            <person name="de Boer W."/>
        </authorList>
    </citation>
    <scope>NUCLEOTIDE SEQUENCE [LARGE SCALE GENOMIC DNA]</scope>
    <source>
        <strain evidence="6 7">Ter331</strain>
    </source>
</reference>
<dbReference type="CDD" id="cd03401">
    <property type="entry name" value="SPFH_prohibitin"/>
    <property type="match status" value="1"/>
</dbReference>
<dbReference type="EMBL" id="CP002745">
    <property type="protein sequence ID" value="AEK63588.1"/>
    <property type="molecule type" value="Genomic_DNA"/>
</dbReference>
<reference evidence="6 7" key="2">
    <citation type="journal article" date="2006" name="J. Microbiol. Methods">
        <title>Genomic flank-sequencing of plasposon insertion sites for rapid identification of functional genes.</title>
        <authorList>
            <person name="Leveau J.H."/>
            <person name="Gerards S."/>
            <person name="Fritsche K."/>
            <person name="Zondag G."/>
            <person name="van Veen J.A."/>
        </authorList>
    </citation>
    <scope>NUCLEOTIDE SEQUENCE [LARGE SCALE GENOMIC DNA]</scope>
    <source>
        <strain evidence="6 7">Ter331</strain>
    </source>
</reference>
<reference evidence="7" key="6">
    <citation type="submission" date="2011-05" db="EMBL/GenBank/DDBJ databases">
        <title>Complete sequence of Collimonas fungivorans Ter331.</title>
        <authorList>
            <person name="Leveau J.H."/>
        </authorList>
    </citation>
    <scope>NUCLEOTIDE SEQUENCE [LARGE SCALE GENOMIC DNA]</scope>
    <source>
        <strain evidence="7">Ter331</strain>
    </source>
</reference>
<dbReference type="Proteomes" id="UP000008392">
    <property type="component" value="Chromosome"/>
</dbReference>
<feature type="compositionally biased region" description="Low complexity" evidence="3">
    <location>
        <begin position="32"/>
        <end position="42"/>
    </location>
</feature>
<dbReference type="SMART" id="SM00244">
    <property type="entry name" value="PHB"/>
    <property type="match status" value="1"/>
</dbReference>
<organism evidence="6 7">
    <name type="scientific">Collimonas fungivorans (strain Ter331)</name>
    <dbReference type="NCBI Taxonomy" id="1005048"/>
    <lineage>
        <taxon>Bacteria</taxon>
        <taxon>Pseudomonadati</taxon>
        <taxon>Pseudomonadota</taxon>
        <taxon>Betaproteobacteria</taxon>
        <taxon>Burkholderiales</taxon>
        <taxon>Oxalobacteraceae</taxon>
        <taxon>Collimonas</taxon>
    </lineage>
</organism>
<keyword evidence="4" id="KW-0472">Membrane</keyword>
<evidence type="ECO:0000256" key="4">
    <source>
        <dbReference type="SAM" id="Phobius"/>
    </source>
</evidence>
<dbReference type="InterPro" id="IPR001107">
    <property type="entry name" value="Band_7"/>
</dbReference>
<evidence type="ECO:0000259" key="5">
    <source>
        <dbReference type="SMART" id="SM00244"/>
    </source>
</evidence>
<dbReference type="PANTHER" id="PTHR23222:SF0">
    <property type="entry name" value="PROHIBITIN 1"/>
    <property type="match status" value="1"/>
</dbReference>
<keyword evidence="2" id="KW-0175">Coiled coil</keyword>
<dbReference type="SUPFAM" id="SSF117892">
    <property type="entry name" value="Band 7/SPFH domain"/>
    <property type="match status" value="1"/>
</dbReference>
<sequence>MKCLRRAVSISSHGLPECDVAEHSPLPDNATAPARPLLLPRPGAQDSSQGKALHAAPNHRITTSTGGNIMSERLESLAQGLLALLTTTISAIGATLAGLARAARRAWILLLALALIGGSGYELITHPPFKTLEPGEVGIRANKLTGGTTEVKDGLVVVIPGLHELRRYSLLDQVYRPVRSSKANGEAPFQSIEGLSLGVDLTIRYAIDPARLAAIAAKLPADINGEIVEPMVQGVIYKSFTRYSVRDIFSTQRGEIQKEIENELKPKLAADGIILRGVQMGQVDLPPEYRQGMEKLLAEELETEKMKYTLELKSKRVKQTELEAEADKVKREKSAEAAGNEQIIAAKAQEEAMKHVLPFKQKQIEQRQYEAEAEKVSRIKTAEGSAEARRIEATGEADSRHKLADVEAYRLETIGKVTSAQLERDGALISKNPLLIQKTMADKLSDKISVIIAAPPANGGFIGSALLGGGQAVASQNTQANAAQETQQ</sequence>
<dbReference type="Gene3D" id="3.30.479.30">
    <property type="entry name" value="Band 7 domain"/>
    <property type="match status" value="1"/>
</dbReference>
<dbReference type="HOGENOM" id="CLU_651676_0_0_4"/>
<dbReference type="Pfam" id="PF01145">
    <property type="entry name" value="Band_7"/>
    <property type="match status" value="1"/>
</dbReference>
<comment type="subcellular location">
    <subcellularLocation>
        <location evidence="1">Membrane</location>
        <topology evidence="1">Single-pass membrane protein</topology>
    </subcellularLocation>
</comment>
<evidence type="ECO:0000256" key="2">
    <source>
        <dbReference type="SAM" id="Coils"/>
    </source>
</evidence>
<dbReference type="InterPro" id="IPR000163">
    <property type="entry name" value="Prohibitin"/>
</dbReference>
<dbReference type="GO" id="GO:0016020">
    <property type="term" value="C:membrane"/>
    <property type="evidence" value="ECO:0007669"/>
    <property type="project" value="UniProtKB-SubCell"/>
</dbReference>
<proteinExistence type="predicted"/>
<evidence type="ECO:0000256" key="1">
    <source>
        <dbReference type="ARBA" id="ARBA00004167"/>
    </source>
</evidence>
<feature type="domain" description="Band 7" evidence="5">
    <location>
        <begin position="127"/>
        <end position="297"/>
    </location>
</feature>
<accession>G0ADP6</accession>
<reference evidence="6 7" key="3">
    <citation type="journal article" date="2008" name="FEMS Microbiol. Ecol.">
        <title>Identification and characterization of genes underlying chitinolysis in Collimonas fungivorans Ter331.</title>
        <authorList>
            <person name="Fritsche K."/>
            <person name="de Boer W."/>
            <person name="Gerards S."/>
            <person name="van den Berg M."/>
            <person name="van Veen J.A."/>
            <person name="Leveau J.H."/>
        </authorList>
    </citation>
    <scope>NUCLEOTIDE SEQUENCE [LARGE SCALE GENOMIC DNA]</scope>
    <source>
        <strain evidence="6 7">Ter331</strain>
    </source>
</reference>
<keyword evidence="7" id="KW-1185">Reference proteome</keyword>
<dbReference type="PANTHER" id="PTHR23222">
    <property type="entry name" value="PROHIBITIN"/>
    <property type="match status" value="1"/>
</dbReference>
<reference evidence="6 7" key="5">
    <citation type="journal article" date="2011" name="ISME J.">
        <title>Dual transcriptional profiling of a bacterial/fungal confrontation: Collimonas fungivorans versus Aspergillus niger.</title>
        <authorList>
            <person name="Mela F."/>
            <person name="Fritsche K."/>
            <person name="de Boer W."/>
            <person name="van Veen J.A."/>
            <person name="de Graaff L.H."/>
            <person name="van den Berg M."/>
            <person name="Leveau J.H."/>
        </authorList>
    </citation>
    <scope>NUCLEOTIDE SEQUENCE [LARGE SCALE GENOMIC DNA]</scope>
    <source>
        <strain evidence="6 7">Ter331</strain>
    </source>
</reference>
<gene>
    <name evidence="6" type="ordered locus">CFU_3764</name>
</gene>
<evidence type="ECO:0000313" key="7">
    <source>
        <dbReference type="Proteomes" id="UP000008392"/>
    </source>
</evidence>
<feature type="transmembrane region" description="Helical" evidence="4">
    <location>
        <begin position="80"/>
        <end position="100"/>
    </location>
</feature>
<feature type="coiled-coil region" evidence="2">
    <location>
        <begin position="298"/>
        <end position="332"/>
    </location>
</feature>
<evidence type="ECO:0000256" key="3">
    <source>
        <dbReference type="SAM" id="MobiDB-lite"/>
    </source>
</evidence>
<dbReference type="eggNOG" id="COG0330">
    <property type="taxonomic scope" value="Bacteria"/>
</dbReference>
<reference evidence="6 7" key="1">
    <citation type="journal article" date="2004" name="Environ. Microbiol.">
        <title>Phylogeny-function analysis of (meta)genomic libraries: screening for expression of ribosomal RNA genes by large-insert library fluorescent in situ hybridization (LIL-FISH).</title>
        <authorList>
            <person name="Leveau J.H."/>
            <person name="Gerards S."/>
            <person name="de Boer W."/>
            <person name="van Veen J.A."/>
        </authorList>
    </citation>
    <scope>NUCLEOTIDE SEQUENCE [LARGE SCALE GENOMIC DNA]</scope>
    <source>
        <strain evidence="6 7">Ter331</strain>
    </source>
</reference>